<keyword evidence="2" id="KW-0560">Oxidoreductase</keyword>
<organism evidence="2 3">
    <name type="scientific">Parvibaculum lavamentivorans (strain DS-1 / DSM 13023 / NCIMB 13966)</name>
    <dbReference type="NCBI Taxonomy" id="402881"/>
    <lineage>
        <taxon>Bacteria</taxon>
        <taxon>Pseudomonadati</taxon>
        <taxon>Pseudomonadota</taxon>
        <taxon>Alphaproteobacteria</taxon>
        <taxon>Hyphomicrobiales</taxon>
        <taxon>Parvibaculaceae</taxon>
        <taxon>Parvibaculum</taxon>
    </lineage>
</organism>
<dbReference type="PANTHER" id="PTHR33336:SF3">
    <property type="entry name" value="ABM DOMAIN-CONTAINING PROTEIN"/>
    <property type="match status" value="1"/>
</dbReference>
<evidence type="ECO:0000313" key="2">
    <source>
        <dbReference type="EMBL" id="ABS63059.1"/>
    </source>
</evidence>
<dbReference type="EMBL" id="CP000774">
    <property type="protein sequence ID" value="ABS63059.1"/>
    <property type="molecule type" value="Genomic_DNA"/>
</dbReference>
<keyword evidence="3" id="KW-1185">Reference proteome</keyword>
<dbReference type="KEGG" id="pla:Plav_1439"/>
<dbReference type="Pfam" id="PF03992">
    <property type="entry name" value="ABM"/>
    <property type="match status" value="1"/>
</dbReference>
<keyword evidence="2" id="KW-0503">Monooxygenase</keyword>
<dbReference type="GO" id="GO:0004497">
    <property type="term" value="F:monooxygenase activity"/>
    <property type="evidence" value="ECO:0007669"/>
    <property type="project" value="UniProtKB-KW"/>
</dbReference>
<dbReference type="OrthoDB" id="287932at2"/>
<dbReference type="Gene3D" id="3.30.70.100">
    <property type="match status" value="1"/>
</dbReference>
<protein>
    <submittedName>
        <fullName evidence="2">Antibiotic biosynthesis monooxygenase</fullName>
    </submittedName>
</protein>
<dbReference type="eggNOG" id="COG1359">
    <property type="taxonomic scope" value="Bacteria"/>
</dbReference>
<name>A7HT26_PARL1</name>
<proteinExistence type="predicted"/>
<dbReference type="InterPro" id="IPR050744">
    <property type="entry name" value="AI-2_Isomerase_LsrG"/>
</dbReference>
<feature type="domain" description="ABM" evidence="1">
    <location>
        <begin position="2"/>
        <end position="90"/>
    </location>
</feature>
<dbReference type="InterPro" id="IPR011008">
    <property type="entry name" value="Dimeric_a/b-barrel"/>
</dbReference>
<dbReference type="PROSITE" id="PS51725">
    <property type="entry name" value="ABM"/>
    <property type="match status" value="1"/>
</dbReference>
<evidence type="ECO:0000259" key="1">
    <source>
        <dbReference type="PROSITE" id="PS51725"/>
    </source>
</evidence>
<dbReference type="RefSeq" id="WP_012110336.1">
    <property type="nucleotide sequence ID" value="NC_009719.1"/>
</dbReference>
<dbReference type="HOGENOM" id="CLU_131496_11_0_5"/>
<sequence length="98" mass="11301">MIVITGAAKIPAANREAFRPVAERQVRLSRAEPGNLSYSYYEDQMEPGRFFFYEEWKDRAAVDFHFAQSYCHEFMEAARRLAEAAPEISIHEVVVKEG</sequence>
<dbReference type="SUPFAM" id="SSF54909">
    <property type="entry name" value="Dimeric alpha+beta barrel"/>
    <property type="match status" value="1"/>
</dbReference>
<accession>A7HT26</accession>
<evidence type="ECO:0000313" key="3">
    <source>
        <dbReference type="Proteomes" id="UP000006377"/>
    </source>
</evidence>
<dbReference type="AlphaFoldDB" id="A7HT26"/>
<dbReference type="PANTHER" id="PTHR33336">
    <property type="entry name" value="QUINOL MONOOXYGENASE YGIN-RELATED"/>
    <property type="match status" value="1"/>
</dbReference>
<gene>
    <name evidence="2" type="ordered locus">Plav_1439</name>
</gene>
<dbReference type="InterPro" id="IPR007138">
    <property type="entry name" value="ABM_dom"/>
</dbReference>
<dbReference type="Proteomes" id="UP000006377">
    <property type="component" value="Chromosome"/>
</dbReference>
<reference evidence="2 3" key="1">
    <citation type="journal article" date="2011" name="Stand. Genomic Sci.">
        <title>Complete genome sequence of Parvibaculum lavamentivorans type strain (DS-1(T)).</title>
        <authorList>
            <person name="Schleheck D."/>
            <person name="Weiss M."/>
            <person name="Pitluck S."/>
            <person name="Bruce D."/>
            <person name="Land M.L."/>
            <person name="Han S."/>
            <person name="Saunders E."/>
            <person name="Tapia R."/>
            <person name="Detter C."/>
            <person name="Brettin T."/>
            <person name="Han J."/>
            <person name="Woyke T."/>
            <person name="Goodwin L."/>
            <person name="Pennacchio L."/>
            <person name="Nolan M."/>
            <person name="Cook A.M."/>
            <person name="Kjelleberg S."/>
            <person name="Thomas T."/>
        </authorList>
    </citation>
    <scope>NUCLEOTIDE SEQUENCE [LARGE SCALE GENOMIC DNA]</scope>
    <source>
        <strain evidence="3">DS-1 / DSM 13023 / NCIMB 13966</strain>
    </source>
</reference>